<evidence type="ECO:0000256" key="1">
    <source>
        <dbReference type="ARBA" id="ARBA00004909"/>
    </source>
</evidence>
<dbReference type="GO" id="GO:0016491">
    <property type="term" value="F:oxidoreductase activity"/>
    <property type="evidence" value="ECO:0007669"/>
    <property type="project" value="UniProtKB-KW"/>
</dbReference>
<keyword evidence="4" id="KW-0560">Oxidoreductase</keyword>
<keyword evidence="5" id="KW-0408">Iron</keyword>
<reference evidence="8" key="1">
    <citation type="submission" date="2023-06" db="EMBL/GenBank/DDBJ databases">
        <title>Genome-scale phylogeny and comparative genomics of the fungal order Sordariales.</title>
        <authorList>
            <consortium name="Lawrence Berkeley National Laboratory"/>
            <person name="Hensen N."/>
            <person name="Bonometti L."/>
            <person name="Westerberg I."/>
            <person name="Brannstrom I.O."/>
            <person name="Guillou S."/>
            <person name="Cros-Aarteil S."/>
            <person name="Calhoun S."/>
            <person name="Haridas S."/>
            <person name="Kuo A."/>
            <person name="Mondo S."/>
            <person name="Pangilinan J."/>
            <person name="Riley R."/>
            <person name="Labutti K."/>
            <person name="Andreopoulos B."/>
            <person name="Lipzen A."/>
            <person name="Chen C."/>
            <person name="Yanf M."/>
            <person name="Daum C."/>
            <person name="Ng V."/>
            <person name="Clum A."/>
            <person name="Steindorff A."/>
            <person name="Ohm R."/>
            <person name="Martin F."/>
            <person name="Silar P."/>
            <person name="Natvig D."/>
            <person name="Lalanne C."/>
            <person name="Gautier V."/>
            <person name="Ament-Velasquez S.L."/>
            <person name="Kruys A."/>
            <person name="Hutchinson M.I."/>
            <person name="Powell A.J."/>
            <person name="Barry K."/>
            <person name="Miller A.N."/>
            <person name="Grigoriev I.V."/>
            <person name="Debuchy R."/>
            <person name="Gladieux P."/>
            <person name="Thoren M.H."/>
            <person name="Johannesson H."/>
        </authorList>
    </citation>
    <scope>NUCLEOTIDE SEQUENCE</scope>
    <source>
        <strain evidence="8">CBS 307.81</strain>
    </source>
</reference>
<sequence>MAVGRKRIVVVGLGMVGISFIEKLLKLDARSREYNVVVVGEEPHLAYNRVGLTSFFEHRKIENLYLNPLEWLPPEHQSHRNSPDQKDDILRQW</sequence>
<dbReference type="SUPFAM" id="SSF51905">
    <property type="entry name" value="FAD/NAD(P)-binding domain"/>
    <property type="match status" value="1"/>
</dbReference>
<keyword evidence="6" id="KW-0411">Iron-sulfur</keyword>
<feature type="region of interest" description="Disordered" evidence="7">
    <location>
        <begin position="74"/>
        <end position="93"/>
    </location>
</feature>
<keyword evidence="2" id="KW-0349">Heme</keyword>
<keyword evidence="3" id="KW-0479">Metal-binding</keyword>
<evidence type="ECO:0000256" key="3">
    <source>
        <dbReference type="ARBA" id="ARBA00022723"/>
    </source>
</evidence>
<evidence type="ECO:0000256" key="6">
    <source>
        <dbReference type="ARBA" id="ARBA00023014"/>
    </source>
</evidence>
<evidence type="ECO:0008006" key="10">
    <source>
        <dbReference type="Google" id="ProtNLM"/>
    </source>
</evidence>
<evidence type="ECO:0000313" key="8">
    <source>
        <dbReference type="EMBL" id="KAK0667522.1"/>
    </source>
</evidence>
<evidence type="ECO:0000256" key="2">
    <source>
        <dbReference type="ARBA" id="ARBA00022617"/>
    </source>
</evidence>
<dbReference type="PANTHER" id="PTHR43809:SF1">
    <property type="entry name" value="NITRITE REDUCTASE (NADH) LARGE SUBUNIT"/>
    <property type="match status" value="1"/>
</dbReference>
<dbReference type="EMBL" id="JAULSY010000070">
    <property type="protein sequence ID" value="KAK0667522.1"/>
    <property type="molecule type" value="Genomic_DNA"/>
</dbReference>
<dbReference type="PANTHER" id="PTHR43809">
    <property type="entry name" value="NITRITE REDUCTASE (NADH) LARGE SUBUNIT"/>
    <property type="match status" value="1"/>
</dbReference>
<gene>
    <name evidence="8" type="ORF">QBC41DRAFT_137056</name>
</gene>
<dbReference type="InterPro" id="IPR052034">
    <property type="entry name" value="NasD-like"/>
</dbReference>
<keyword evidence="9" id="KW-1185">Reference proteome</keyword>
<accession>A0AA39ZAU8</accession>
<dbReference type="GO" id="GO:0051536">
    <property type="term" value="F:iron-sulfur cluster binding"/>
    <property type="evidence" value="ECO:0007669"/>
    <property type="project" value="UniProtKB-KW"/>
</dbReference>
<evidence type="ECO:0000256" key="4">
    <source>
        <dbReference type="ARBA" id="ARBA00023002"/>
    </source>
</evidence>
<comment type="caution">
    <text evidence="8">The sequence shown here is derived from an EMBL/GenBank/DDBJ whole genome shotgun (WGS) entry which is preliminary data.</text>
</comment>
<proteinExistence type="predicted"/>
<dbReference type="Gene3D" id="3.50.50.60">
    <property type="entry name" value="FAD/NAD(P)-binding domain"/>
    <property type="match status" value="1"/>
</dbReference>
<evidence type="ECO:0000256" key="7">
    <source>
        <dbReference type="SAM" id="MobiDB-lite"/>
    </source>
</evidence>
<evidence type="ECO:0000313" key="9">
    <source>
        <dbReference type="Proteomes" id="UP001174997"/>
    </source>
</evidence>
<dbReference type="AlphaFoldDB" id="A0AA39ZAU8"/>
<dbReference type="GO" id="GO:0046872">
    <property type="term" value="F:metal ion binding"/>
    <property type="evidence" value="ECO:0007669"/>
    <property type="project" value="UniProtKB-KW"/>
</dbReference>
<comment type="pathway">
    <text evidence="1">Nitrogen metabolism.</text>
</comment>
<name>A0AA39ZAU8_9PEZI</name>
<protein>
    <recommendedName>
        <fullName evidence="10">Nitrite reductase</fullName>
    </recommendedName>
</protein>
<dbReference type="InterPro" id="IPR036188">
    <property type="entry name" value="FAD/NAD-bd_sf"/>
</dbReference>
<organism evidence="8 9">
    <name type="scientific">Cercophora samala</name>
    <dbReference type="NCBI Taxonomy" id="330535"/>
    <lineage>
        <taxon>Eukaryota</taxon>
        <taxon>Fungi</taxon>
        <taxon>Dikarya</taxon>
        <taxon>Ascomycota</taxon>
        <taxon>Pezizomycotina</taxon>
        <taxon>Sordariomycetes</taxon>
        <taxon>Sordariomycetidae</taxon>
        <taxon>Sordariales</taxon>
        <taxon>Lasiosphaeriaceae</taxon>
        <taxon>Cercophora</taxon>
    </lineage>
</organism>
<evidence type="ECO:0000256" key="5">
    <source>
        <dbReference type="ARBA" id="ARBA00023004"/>
    </source>
</evidence>
<feature type="compositionally biased region" description="Basic and acidic residues" evidence="7">
    <location>
        <begin position="76"/>
        <end position="93"/>
    </location>
</feature>
<dbReference type="Proteomes" id="UP001174997">
    <property type="component" value="Unassembled WGS sequence"/>
</dbReference>